<comment type="function">
    <text evidence="6">Has immunoglobulin-binding and hemagglutination properties, and can bind to mannose. Essential for virulence. May be involved in LPS biosynthesis or polysaccharide transport.</text>
</comment>
<feature type="chain" id="PRO_5020721712" description="Lectin-like protein BA14k" evidence="8">
    <location>
        <begin position="28"/>
        <end position="156"/>
    </location>
</feature>
<dbReference type="AlphaFoldDB" id="A0A4V4HMR3"/>
<sequence length="156" mass="17723">MKTALKHTAAIALASVMALTGLAPAQASMVVRPNAPAQVTSDVTDVQYRRDRHDRWERHGRYENRRGWYRGHRGYRDRRAGYRYHNGYWYPLAAFAAGAIIGGAVAAPPRRVITSGALPASHYSWCENRYRSYDVGTNSFQPYNGPRQQCVSPYYR</sequence>
<reference evidence="9 10" key="1">
    <citation type="submission" date="2019-04" db="EMBL/GenBank/DDBJ databases">
        <title>Genome sequence of strain shin9-1.</title>
        <authorList>
            <person name="Gao J."/>
            <person name="Sun J."/>
        </authorList>
    </citation>
    <scope>NUCLEOTIDE SEQUENCE [LARGE SCALE GENOMIC DNA]</scope>
    <source>
        <strain evidence="10">shin9-1</strain>
    </source>
</reference>
<dbReference type="Proteomes" id="UP000308828">
    <property type="component" value="Unassembled WGS sequence"/>
</dbReference>
<feature type="signal peptide" evidence="8">
    <location>
        <begin position="1"/>
        <end position="27"/>
    </location>
</feature>
<keyword evidence="8" id="KW-0732">Signal</keyword>
<keyword evidence="7" id="KW-1133">Transmembrane helix</keyword>
<dbReference type="GO" id="GO:0016020">
    <property type="term" value="C:membrane"/>
    <property type="evidence" value="ECO:0007669"/>
    <property type="project" value="UniProtKB-SubCell"/>
</dbReference>
<protein>
    <recommendedName>
        <fullName evidence="3">Lectin-like protein BA14k</fullName>
    </recommendedName>
</protein>
<feature type="transmembrane region" description="Helical" evidence="7">
    <location>
        <begin position="88"/>
        <end position="107"/>
    </location>
</feature>
<comment type="similarity">
    <text evidence="2">Belongs to the BA14k family.</text>
</comment>
<proteinExistence type="inferred from homology"/>
<evidence type="ECO:0000256" key="7">
    <source>
        <dbReference type="SAM" id="Phobius"/>
    </source>
</evidence>
<accession>A0A4V4HMR3</accession>
<dbReference type="RefSeq" id="WP_136598628.1">
    <property type="nucleotide sequence ID" value="NZ_STGV01000003.1"/>
</dbReference>
<keyword evidence="5" id="KW-0430">Lectin</keyword>
<evidence type="ECO:0000256" key="2">
    <source>
        <dbReference type="ARBA" id="ARBA00010270"/>
    </source>
</evidence>
<keyword evidence="7" id="KW-0472">Membrane</keyword>
<keyword evidence="10" id="KW-1185">Reference proteome</keyword>
<keyword evidence="4" id="KW-1003">Cell membrane</keyword>
<evidence type="ECO:0000313" key="9">
    <source>
        <dbReference type="EMBL" id="THV23186.1"/>
    </source>
</evidence>
<evidence type="ECO:0000256" key="3">
    <source>
        <dbReference type="ARBA" id="ARBA00020552"/>
    </source>
</evidence>
<evidence type="ECO:0000256" key="6">
    <source>
        <dbReference type="ARBA" id="ARBA00025321"/>
    </source>
</evidence>
<comment type="subcellular location">
    <subcellularLocation>
        <location evidence="1">Membrane</location>
        <topology evidence="1">Single-pass membrane protein</topology>
    </subcellularLocation>
</comment>
<gene>
    <name evidence="9" type="ORF">FAA97_11305</name>
</gene>
<name>A0A4V4HMR3_9HYPH</name>
<dbReference type="OrthoDB" id="8117189at2"/>
<keyword evidence="7" id="KW-0812">Transmembrane</keyword>
<organism evidence="9 10">
    <name type="scientific">Peteryoungia ipomoeae</name>
    <dbReference type="NCBI Taxonomy" id="1210932"/>
    <lineage>
        <taxon>Bacteria</taxon>
        <taxon>Pseudomonadati</taxon>
        <taxon>Pseudomonadota</taxon>
        <taxon>Alphaproteobacteria</taxon>
        <taxon>Hyphomicrobiales</taxon>
        <taxon>Rhizobiaceae</taxon>
        <taxon>Peteryoungia</taxon>
    </lineage>
</organism>
<dbReference type="Pfam" id="PF07886">
    <property type="entry name" value="BA14K"/>
    <property type="match status" value="1"/>
</dbReference>
<dbReference type="GO" id="GO:0030246">
    <property type="term" value="F:carbohydrate binding"/>
    <property type="evidence" value="ECO:0007669"/>
    <property type="project" value="UniProtKB-KW"/>
</dbReference>
<dbReference type="InterPro" id="IPR012413">
    <property type="entry name" value="BA14K"/>
</dbReference>
<dbReference type="EMBL" id="STGV01000003">
    <property type="protein sequence ID" value="THV23186.1"/>
    <property type="molecule type" value="Genomic_DNA"/>
</dbReference>
<evidence type="ECO:0000256" key="1">
    <source>
        <dbReference type="ARBA" id="ARBA00004167"/>
    </source>
</evidence>
<evidence type="ECO:0000256" key="5">
    <source>
        <dbReference type="ARBA" id="ARBA00022734"/>
    </source>
</evidence>
<comment type="caution">
    <text evidence="9">The sequence shown here is derived from an EMBL/GenBank/DDBJ whole genome shotgun (WGS) entry which is preliminary data.</text>
</comment>
<evidence type="ECO:0000313" key="10">
    <source>
        <dbReference type="Proteomes" id="UP000308828"/>
    </source>
</evidence>
<evidence type="ECO:0000256" key="8">
    <source>
        <dbReference type="SAM" id="SignalP"/>
    </source>
</evidence>
<evidence type="ECO:0000256" key="4">
    <source>
        <dbReference type="ARBA" id="ARBA00022475"/>
    </source>
</evidence>